<dbReference type="EMBL" id="QLMJ01000005">
    <property type="protein sequence ID" value="RAK38471.1"/>
    <property type="molecule type" value="Genomic_DNA"/>
</dbReference>
<comment type="similarity">
    <text evidence="1">Belongs to the glycosyl hydrolase 3 family.</text>
</comment>
<dbReference type="FunFam" id="3.20.20.300:FF:000018">
    <property type="entry name" value="Sugar hydrolase"/>
    <property type="match status" value="1"/>
</dbReference>
<organism evidence="5 6">
    <name type="scientific">Actinoplanes lutulentus</name>
    <dbReference type="NCBI Taxonomy" id="1287878"/>
    <lineage>
        <taxon>Bacteria</taxon>
        <taxon>Bacillati</taxon>
        <taxon>Actinomycetota</taxon>
        <taxon>Actinomycetes</taxon>
        <taxon>Micromonosporales</taxon>
        <taxon>Micromonosporaceae</taxon>
        <taxon>Actinoplanes</taxon>
    </lineage>
</organism>
<sequence>MSNHGELPELAAAVLQPGFVGTSAPDWVRRWLGNGLGGVALFARNVESPAQVAALTAQLRAEYPDVIVAIDEEAGDVTRFESRLGSSRPGNLALGAIDDAELTEAVARDLGRDLADAGITLDYAPDADVNNNPANPVIGVRAFGAEPQLAARHTAAFIRGLQEAGVAGCAKHFPGHGDTSVDSHHDVPLIDRTAAQLAEVELVPFRAAIAAGAKSVMTGHLLVPAYDPELPATLSRRILTGLLREELGFDGLIVTDGIEMQGVRRRYGLEGAAVRALAAGVDAICVGGDNADEQTAIKLRDAIVAAVRSGELPEQRLRDAVARVRALATWTTRRQTETGARALADAAAQPEVAVLAAPGGRGSPVGFAAARRAVKVTVADGGPELPITGTPHVVEFAPPRNIAIGSETPWGLGAPLADLLPGTTARRLTAEDVDGLADRAEPVLAGAGDRPLVLVVRDVHRHPWIAETLTAVLAVRPDAIVVEMGIPVEVAGGVHIATYGATRALGLAAAEIIAGVDVPSPQPVAA</sequence>
<comment type="caution">
    <text evidence="5">The sequence shown here is derived from an EMBL/GenBank/DDBJ whole genome shotgun (WGS) entry which is preliminary data.</text>
</comment>
<keyword evidence="3" id="KW-0326">Glycosidase</keyword>
<dbReference type="Gene3D" id="3.20.20.300">
    <property type="entry name" value="Glycoside hydrolase, family 3, N-terminal domain"/>
    <property type="match status" value="1"/>
</dbReference>
<evidence type="ECO:0000256" key="2">
    <source>
        <dbReference type="ARBA" id="ARBA00022801"/>
    </source>
</evidence>
<dbReference type="OrthoDB" id="9805821at2"/>
<dbReference type="Proteomes" id="UP000249341">
    <property type="component" value="Unassembled WGS sequence"/>
</dbReference>
<gene>
    <name evidence="5" type="ORF">B0I29_105419</name>
</gene>
<evidence type="ECO:0000313" key="5">
    <source>
        <dbReference type="EMBL" id="RAK38471.1"/>
    </source>
</evidence>
<dbReference type="Pfam" id="PF00933">
    <property type="entry name" value="Glyco_hydro_3"/>
    <property type="match status" value="1"/>
</dbReference>
<dbReference type="InterPro" id="IPR050226">
    <property type="entry name" value="NagZ_Beta-hexosaminidase"/>
</dbReference>
<dbReference type="RefSeq" id="WP_111649552.1">
    <property type="nucleotide sequence ID" value="NZ_JACHWI010000002.1"/>
</dbReference>
<dbReference type="GO" id="GO:0004553">
    <property type="term" value="F:hydrolase activity, hydrolyzing O-glycosyl compounds"/>
    <property type="evidence" value="ECO:0007669"/>
    <property type="project" value="InterPro"/>
</dbReference>
<evidence type="ECO:0000256" key="3">
    <source>
        <dbReference type="ARBA" id="ARBA00023295"/>
    </source>
</evidence>
<dbReference type="PANTHER" id="PTHR30480">
    <property type="entry name" value="BETA-HEXOSAMINIDASE-RELATED"/>
    <property type="match status" value="1"/>
</dbReference>
<dbReference type="PANTHER" id="PTHR30480:SF16">
    <property type="entry name" value="GLYCOSIDE HYDROLASE FAMILY 3 DOMAIN PROTEIN"/>
    <property type="match status" value="1"/>
</dbReference>
<dbReference type="AlphaFoldDB" id="A0A327ZDS8"/>
<dbReference type="InterPro" id="IPR017853">
    <property type="entry name" value="GH"/>
</dbReference>
<evidence type="ECO:0000313" key="6">
    <source>
        <dbReference type="Proteomes" id="UP000249341"/>
    </source>
</evidence>
<evidence type="ECO:0000259" key="4">
    <source>
        <dbReference type="Pfam" id="PF00933"/>
    </source>
</evidence>
<reference evidence="5 6" key="1">
    <citation type="submission" date="2018-06" db="EMBL/GenBank/DDBJ databases">
        <title>Genomic Encyclopedia of Type Strains, Phase III (KMG-III): the genomes of soil and plant-associated and newly described type strains.</title>
        <authorList>
            <person name="Whitman W."/>
        </authorList>
    </citation>
    <scope>NUCLEOTIDE SEQUENCE [LARGE SCALE GENOMIC DNA]</scope>
    <source>
        <strain evidence="5 6">CGMCC 4.7090</strain>
    </source>
</reference>
<name>A0A327ZDS8_9ACTN</name>
<keyword evidence="6" id="KW-1185">Reference proteome</keyword>
<feature type="domain" description="Glycoside hydrolase family 3 N-terminal" evidence="4">
    <location>
        <begin position="34"/>
        <end position="325"/>
    </location>
</feature>
<evidence type="ECO:0000256" key="1">
    <source>
        <dbReference type="ARBA" id="ARBA00005336"/>
    </source>
</evidence>
<proteinExistence type="inferred from homology"/>
<keyword evidence="2" id="KW-0378">Hydrolase</keyword>
<accession>A0A327ZDS8</accession>
<dbReference type="InterPro" id="IPR001764">
    <property type="entry name" value="Glyco_hydro_3_N"/>
</dbReference>
<dbReference type="GO" id="GO:0009254">
    <property type="term" value="P:peptidoglycan turnover"/>
    <property type="evidence" value="ECO:0007669"/>
    <property type="project" value="TreeGrafter"/>
</dbReference>
<dbReference type="GO" id="GO:0005975">
    <property type="term" value="P:carbohydrate metabolic process"/>
    <property type="evidence" value="ECO:0007669"/>
    <property type="project" value="InterPro"/>
</dbReference>
<protein>
    <submittedName>
        <fullName evidence="5">Beta-N-acetylhexosaminidase</fullName>
    </submittedName>
</protein>
<dbReference type="SUPFAM" id="SSF51445">
    <property type="entry name" value="(Trans)glycosidases"/>
    <property type="match status" value="1"/>
</dbReference>
<dbReference type="InterPro" id="IPR036962">
    <property type="entry name" value="Glyco_hydro_3_N_sf"/>
</dbReference>